<protein>
    <recommendedName>
        <fullName evidence="3">F-box domain-containing protein</fullName>
    </recommendedName>
</protein>
<organism evidence="1 2">
    <name type="scientific">Pestalotiopsis fici (strain W106-1 / CGMCC3.15140)</name>
    <dbReference type="NCBI Taxonomy" id="1229662"/>
    <lineage>
        <taxon>Eukaryota</taxon>
        <taxon>Fungi</taxon>
        <taxon>Dikarya</taxon>
        <taxon>Ascomycota</taxon>
        <taxon>Pezizomycotina</taxon>
        <taxon>Sordariomycetes</taxon>
        <taxon>Xylariomycetidae</taxon>
        <taxon>Amphisphaeriales</taxon>
        <taxon>Sporocadaceae</taxon>
        <taxon>Pestalotiopsis</taxon>
    </lineage>
</organism>
<dbReference type="KEGG" id="pfy:PFICI_02787"/>
<dbReference type="Gene3D" id="3.80.10.10">
    <property type="entry name" value="Ribonuclease Inhibitor"/>
    <property type="match status" value="2"/>
</dbReference>
<dbReference type="AlphaFoldDB" id="W3XH72"/>
<keyword evidence="2" id="KW-1185">Reference proteome</keyword>
<dbReference type="PANTHER" id="PTHR45752">
    <property type="entry name" value="LEUCINE-RICH REPEAT-CONTAINING"/>
    <property type="match status" value="1"/>
</dbReference>
<gene>
    <name evidence="1" type="ORF">PFICI_02787</name>
</gene>
<dbReference type="OrthoDB" id="10028886at2759"/>
<dbReference type="RefSeq" id="XP_007829559.1">
    <property type="nucleotide sequence ID" value="XM_007831368.1"/>
</dbReference>
<dbReference type="SUPFAM" id="SSF52047">
    <property type="entry name" value="RNI-like"/>
    <property type="match status" value="1"/>
</dbReference>
<dbReference type="InParanoid" id="W3XH72"/>
<evidence type="ECO:0008006" key="3">
    <source>
        <dbReference type="Google" id="ProtNLM"/>
    </source>
</evidence>
<dbReference type="EMBL" id="KI912110">
    <property type="protein sequence ID" value="ETS84762.1"/>
    <property type="molecule type" value="Genomic_DNA"/>
</dbReference>
<evidence type="ECO:0000313" key="1">
    <source>
        <dbReference type="EMBL" id="ETS84762.1"/>
    </source>
</evidence>
<dbReference type="PANTHER" id="PTHR45752:SF187">
    <property type="entry name" value="LEUCINE-RICH REPEAT AND IQ DOMAIN-CONTAINING PROTEIN 4"/>
    <property type="match status" value="1"/>
</dbReference>
<dbReference type="eggNOG" id="ENOG502QSK1">
    <property type="taxonomic scope" value="Eukaryota"/>
</dbReference>
<dbReference type="GeneID" id="19267800"/>
<sequence length="559" mass="62248">MSRESLPQDIILLICQELTWQRDFGTLFNCSLVSVRVASLALEQLYSIHELSPANTAETFNLSKVARLWKSLLLSSIGKTAYPYCTWIRSLSLGNYGSLLEDIWNNKAVDLLEPLEDMKQFLVLRGNQTWKTKITRNRGMPFFDFQRSMTESGDSLTLYIKQMADLSKTAVSLNHLEASSLPADLLPVWIARIPSLQSLQLQEASALTPEAASAIARWCPKFSEFVCLLCSGASADENVASFLQILPRDSLQCFEIISYNDIGLQTLRALNAHARSLKTLTLGSLPGDVMNSLNALPSCTAIEHLSLENQRHNPWHLAGNDNLLKQVVDWIGSCKNLRTLKLSNIGDSLLIIKDVLASPNVQLLALDLQGFSSQGDILDAAAWSALGRQEILEDLTIGGLDGMPDALVVHETPVLADSICQLRHLKKLDLKRASIRAIELRQIVTALPQLTNLGFGGEWIDDQILESVSNLQNLKSLLVNALSVFTFDGLRTFATKLDPEQHKGIVVEINNQIGKWKFDRDQEDWLIEYFTTELEGRIDIGVFKDPDEAHEDDFTSASD</sequence>
<dbReference type="OMA" id="KWALLWR"/>
<dbReference type="Proteomes" id="UP000030651">
    <property type="component" value="Unassembled WGS sequence"/>
</dbReference>
<accession>W3XH72</accession>
<proteinExistence type="predicted"/>
<reference evidence="2" key="1">
    <citation type="journal article" date="2015" name="BMC Genomics">
        <title>Genomic and transcriptomic analysis of the endophytic fungus Pestalotiopsis fici reveals its lifestyle and high potential for synthesis of natural products.</title>
        <authorList>
            <person name="Wang X."/>
            <person name="Zhang X."/>
            <person name="Liu L."/>
            <person name="Xiang M."/>
            <person name="Wang W."/>
            <person name="Sun X."/>
            <person name="Che Y."/>
            <person name="Guo L."/>
            <person name="Liu G."/>
            <person name="Guo L."/>
            <person name="Wang C."/>
            <person name="Yin W.B."/>
            <person name="Stadler M."/>
            <person name="Zhang X."/>
            <person name="Liu X."/>
        </authorList>
    </citation>
    <scope>NUCLEOTIDE SEQUENCE [LARGE SCALE GENOMIC DNA]</scope>
    <source>
        <strain evidence="2">W106-1 / CGMCC3.15140</strain>
    </source>
</reference>
<dbReference type="HOGENOM" id="CLU_036208_0_0_1"/>
<dbReference type="InterPro" id="IPR050715">
    <property type="entry name" value="LRR-SigEffector_domain"/>
</dbReference>
<name>W3XH72_PESFW</name>
<evidence type="ECO:0000313" key="2">
    <source>
        <dbReference type="Proteomes" id="UP000030651"/>
    </source>
</evidence>
<dbReference type="STRING" id="1229662.W3XH72"/>
<dbReference type="InterPro" id="IPR032675">
    <property type="entry name" value="LRR_dom_sf"/>
</dbReference>